<evidence type="ECO:0000256" key="2">
    <source>
        <dbReference type="ARBA" id="ARBA00022679"/>
    </source>
</evidence>
<dbReference type="SUPFAM" id="SSF53335">
    <property type="entry name" value="S-adenosyl-L-methionine-dependent methyltransferases"/>
    <property type="match status" value="1"/>
</dbReference>
<proteinExistence type="predicted"/>
<dbReference type="AlphaFoldDB" id="A0A0R0AP37"/>
<dbReference type="PROSITE" id="PS51682">
    <property type="entry name" value="SAM_OMT_I"/>
    <property type="match status" value="1"/>
</dbReference>
<organism evidence="4 5">
    <name type="scientific">Stenotrophomonas panacihumi</name>
    <dbReference type="NCBI Taxonomy" id="676599"/>
    <lineage>
        <taxon>Bacteria</taxon>
        <taxon>Pseudomonadati</taxon>
        <taxon>Pseudomonadota</taxon>
        <taxon>Gammaproteobacteria</taxon>
        <taxon>Lysobacterales</taxon>
        <taxon>Lysobacteraceae</taxon>
        <taxon>Stenotrophomonas</taxon>
    </lineage>
</organism>
<dbReference type="GO" id="GO:0008171">
    <property type="term" value="F:O-methyltransferase activity"/>
    <property type="evidence" value="ECO:0007669"/>
    <property type="project" value="InterPro"/>
</dbReference>
<keyword evidence="3" id="KW-0949">S-adenosyl-L-methionine</keyword>
<gene>
    <name evidence="4" type="ORF">ARC20_04410</name>
</gene>
<dbReference type="Gene3D" id="3.40.50.150">
    <property type="entry name" value="Vaccinia Virus protein VP39"/>
    <property type="match status" value="1"/>
</dbReference>
<dbReference type="PANTHER" id="PTHR43167">
    <property type="entry name" value="PUTATIVE (AFU_ORTHOLOGUE AFUA_6G01830)-RELATED"/>
    <property type="match status" value="1"/>
</dbReference>
<evidence type="ECO:0000313" key="4">
    <source>
        <dbReference type="EMBL" id="KRG46917.1"/>
    </source>
</evidence>
<dbReference type="PANTHER" id="PTHR43167:SF1">
    <property type="entry name" value="PUTATIVE (AFU_ORTHOLOGUE AFUA_6G01830)-RELATED"/>
    <property type="match status" value="1"/>
</dbReference>
<keyword evidence="1 4" id="KW-0489">Methyltransferase</keyword>
<evidence type="ECO:0000313" key="5">
    <source>
        <dbReference type="Proteomes" id="UP000051802"/>
    </source>
</evidence>
<dbReference type="InterPro" id="IPR002935">
    <property type="entry name" value="SAM_O-MeTrfase"/>
</dbReference>
<dbReference type="CDD" id="cd02440">
    <property type="entry name" value="AdoMet_MTases"/>
    <property type="match status" value="1"/>
</dbReference>
<dbReference type="RefSeq" id="WP_057644104.1">
    <property type="nucleotide sequence ID" value="NZ_LLXU01000050.1"/>
</dbReference>
<keyword evidence="2 4" id="KW-0808">Transferase</keyword>
<dbReference type="GO" id="GO:0032259">
    <property type="term" value="P:methylation"/>
    <property type="evidence" value="ECO:0007669"/>
    <property type="project" value="UniProtKB-KW"/>
</dbReference>
<keyword evidence="5" id="KW-1185">Reference proteome</keyword>
<evidence type="ECO:0000256" key="3">
    <source>
        <dbReference type="ARBA" id="ARBA00022691"/>
    </source>
</evidence>
<dbReference type="STRING" id="676599.ARC20_04410"/>
<dbReference type="EMBL" id="LLXU01000050">
    <property type="protein sequence ID" value="KRG46917.1"/>
    <property type="molecule type" value="Genomic_DNA"/>
</dbReference>
<accession>A0A0R0AP37</accession>
<dbReference type="InterPro" id="IPR029063">
    <property type="entry name" value="SAM-dependent_MTases_sf"/>
</dbReference>
<name>A0A0R0AP37_9GAMM</name>
<reference evidence="4 5" key="1">
    <citation type="submission" date="2015-10" db="EMBL/GenBank/DDBJ databases">
        <title>Genome sequencing and analysis of members of genus Stenotrophomonas.</title>
        <authorList>
            <person name="Patil P.P."/>
            <person name="Midha S."/>
            <person name="Patil P.B."/>
        </authorList>
    </citation>
    <scope>NUCLEOTIDE SEQUENCE [LARGE SCALE GENOMIC DNA]</scope>
    <source>
        <strain evidence="4 5">JCM 16536</strain>
    </source>
</reference>
<protein>
    <submittedName>
        <fullName evidence="4">Methyltransferase</fullName>
    </submittedName>
</protein>
<dbReference type="Proteomes" id="UP000051802">
    <property type="component" value="Unassembled WGS sequence"/>
</dbReference>
<sequence>MPDDLARLKAELAAFGAAHDAAATTRGERMLNITPDTGEFLAVLVRATRARRIVEIGTSNGYSTLWLAEAAQVQGGHVITLERDAGKVAMARENFIRARLSPVITQWQGDAGDWLAAAPAASMDLLFLDSHRAAYAGWWPWIDRVLRPGGLLVVDNAVSHAEEMAPLRALLDAAPGYAVSLVPVGKGELLAVKPGGQVLKGS</sequence>
<comment type="caution">
    <text evidence="4">The sequence shown here is derived from an EMBL/GenBank/DDBJ whole genome shotgun (WGS) entry which is preliminary data.</text>
</comment>
<evidence type="ECO:0000256" key="1">
    <source>
        <dbReference type="ARBA" id="ARBA00022603"/>
    </source>
</evidence>
<dbReference type="Pfam" id="PF01596">
    <property type="entry name" value="Methyltransf_3"/>
    <property type="match status" value="1"/>
</dbReference>